<dbReference type="GO" id="GO:0016787">
    <property type="term" value="F:hydrolase activity"/>
    <property type="evidence" value="ECO:0007669"/>
    <property type="project" value="UniProtKB-KW"/>
</dbReference>
<evidence type="ECO:0008006" key="4">
    <source>
        <dbReference type="Google" id="ProtNLM"/>
    </source>
</evidence>
<dbReference type="PATRIC" id="fig|53707.9.peg.3272"/>
<dbReference type="SFLD" id="SFLDS00003">
    <property type="entry name" value="Haloacid_Dehalogenase"/>
    <property type="match status" value="1"/>
</dbReference>
<dbReference type="Proteomes" id="UP000050265">
    <property type="component" value="Unassembled WGS sequence"/>
</dbReference>
<sequence length="218" mass="24065">MPIKFILFDAFGTLLQITKGRHPYRQILKEGIRQGRRPQPDDLRQILTRNLSLTDAAELFGIKIQPAHMADIQGDLEADLSAIEPFEDGQRAVERLQAAGLKIAIASNLAAPYGAAVRRFYPTVDAYGFSFAVGAMKPEPFLYRATCELLGADTTDYFGDNSVVMIGDSPRCDRDGPREVGMRGYLLNRAGGKDFTNLADFTDAILSSDAQRGHLWNP</sequence>
<protein>
    <recommendedName>
        <fullName evidence="4">Haloacid dehalogenase-like family hydrolase</fullName>
    </recommendedName>
</protein>
<dbReference type="InterPro" id="IPR051540">
    <property type="entry name" value="S-2-haloacid_dehalogenase"/>
</dbReference>
<gene>
    <name evidence="2" type="ORF">ALO35_200001</name>
</gene>
<dbReference type="Gene3D" id="3.40.50.1000">
    <property type="entry name" value="HAD superfamily/HAD-like"/>
    <property type="match status" value="1"/>
</dbReference>
<dbReference type="PANTHER" id="PTHR43316">
    <property type="entry name" value="HYDROLASE, HALOACID DELAHOGENASE-RELATED"/>
    <property type="match status" value="1"/>
</dbReference>
<dbReference type="PRINTS" id="PR00413">
    <property type="entry name" value="HADHALOGNASE"/>
</dbReference>
<dbReference type="EMBL" id="LJQP01000284">
    <property type="protein sequence ID" value="KPX66271.1"/>
    <property type="molecule type" value="Genomic_DNA"/>
</dbReference>
<evidence type="ECO:0000313" key="3">
    <source>
        <dbReference type="Proteomes" id="UP000050265"/>
    </source>
</evidence>
<proteinExistence type="predicted"/>
<name>A0A0N8RVV8_PSEAV</name>
<accession>A0A0N8RVV8</accession>
<dbReference type="SFLD" id="SFLDG01129">
    <property type="entry name" value="C1.5:_HAD__Beta-PGM__Phosphata"/>
    <property type="match status" value="1"/>
</dbReference>
<dbReference type="Pfam" id="PF00702">
    <property type="entry name" value="Hydrolase"/>
    <property type="match status" value="1"/>
</dbReference>
<evidence type="ECO:0000313" key="2">
    <source>
        <dbReference type="EMBL" id="KPX66271.1"/>
    </source>
</evidence>
<comment type="caution">
    <text evidence="2">The sequence shown here is derived from an EMBL/GenBank/DDBJ whole genome shotgun (WGS) entry which is preliminary data.</text>
</comment>
<keyword evidence="1" id="KW-0378">Hydrolase</keyword>
<reference evidence="2 3" key="1">
    <citation type="submission" date="2015-09" db="EMBL/GenBank/DDBJ databases">
        <title>Genome announcement of multiple Pseudomonas syringae strains.</title>
        <authorList>
            <person name="Thakur S."/>
            <person name="Wang P.W."/>
            <person name="Gong Y."/>
            <person name="Weir B.S."/>
            <person name="Guttman D.S."/>
        </authorList>
    </citation>
    <scope>NUCLEOTIDE SEQUENCE [LARGE SCALE GENOMIC DNA]</scope>
    <source>
        <strain evidence="2 3">ICMP3507</strain>
    </source>
</reference>
<dbReference type="InterPro" id="IPR036412">
    <property type="entry name" value="HAD-like_sf"/>
</dbReference>
<dbReference type="InterPro" id="IPR006439">
    <property type="entry name" value="HAD-SF_hydro_IA"/>
</dbReference>
<dbReference type="PANTHER" id="PTHR43316:SF3">
    <property type="entry name" value="HALOACID DEHALOGENASE, TYPE II (AFU_ORTHOLOGUE AFUA_2G07750)-RELATED"/>
    <property type="match status" value="1"/>
</dbReference>
<dbReference type="SUPFAM" id="SSF56784">
    <property type="entry name" value="HAD-like"/>
    <property type="match status" value="1"/>
</dbReference>
<dbReference type="InterPro" id="IPR023214">
    <property type="entry name" value="HAD_sf"/>
</dbReference>
<organism evidence="2 3">
    <name type="scientific">Pseudomonas amygdali pv. lachrymans</name>
    <name type="common">Pseudomonas syringae pv. lachrymans</name>
    <dbReference type="NCBI Taxonomy" id="53707"/>
    <lineage>
        <taxon>Bacteria</taxon>
        <taxon>Pseudomonadati</taxon>
        <taxon>Pseudomonadota</taxon>
        <taxon>Gammaproteobacteria</taxon>
        <taxon>Pseudomonadales</taxon>
        <taxon>Pseudomonadaceae</taxon>
        <taxon>Pseudomonas</taxon>
        <taxon>Pseudomonas amygdali</taxon>
    </lineage>
</organism>
<dbReference type="AlphaFoldDB" id="A0A0N8RVV8"/>
<evidence type="ECO:0000256" key="1">
    <source>
        <dbReference type="ARBA" id="ARBA00022801"/>
    </source>
</evidence>